<keyword evidence="3" id="KW-1185">Reference proteome</keyword>
<reference evidence="2 3" key="1">
    <citation type="submission" date="2021-06" db="EMBL/GenBank/DDBJ databases">
        <title>Caerostris darwini draft genome.</title>
        <authorList>
            <person name="Kono N."/>
            <person name="Arakawa K."/>
        </authorList>
    </citation>
    <scope>NUCLEOTIDE SEQUENCE [LARGE SCALE GENOMIC DNA]</scope>
</reference>
<evidence type="ECO:0000313" key="2">
    <source>
        <dbReference type="EMBL" id="GIX76365.1"/>
    </source>
</evidence>
<dbReference type="AlphaFoldDB" id="A0AAV4MWL8"/>
<comment type="caution">
    <text evidence="2">The sequence shown here is derived from an EMBL/GenBank/DDBJ whole genome shotgun (WGS) entry which is preliminary data.</text>
</comment>
<gene>
    <name evidence="2" type="ORF">CDAR_418851</name>
</gene>
<name>A0AAV4MWL8_9ARAC</name>
<feature type="compositionally biased region" description="Basic and acidic residues" evidence="1">
    <location>
        <begin position="11"/>
        <end position="21"/>
    </location>
</feature>
<proteinExistence type="predicted"/>
<evidence type="ECO:0000256" key="1">
    <source>
        <dbReference type="SAM" id="MobiDB-lite"/>
    </source>
</evidence>
<organism evidence="2 3">
    <name type="scientific">Caerostris darwini</name>
    <dbReference type="NCBI Taxonomy" id="1538125"/>
    <lineage>
        <taxon>Eukaryota</taxon>
        <taxon>Metazoa</taxon>
        <taxon>Ecdysozoa</taxon>
        <taxon>Arthropoda</taxon>
        <taxon>Chelicerata</taxon>
        <taxon>Arachnida</taxon>
        <taxon>Araneae</taxon>
        <taxon>Araneomorphae</taxon>
        <taxon>Entelegynae</taxon>
        <taxon>Araneoidea</taxon>
        <taxon>Araneidae</taxon>
        <taxon>Caerostris</taxon>
    </lineage>
</organism>
<dbReference type="Proteomes" id="UP001054837">
    <property type="component" value="Unassembled WGS sequence"/>
</dbReference>
<feature type="region of interest" description="Disordered" evidence="1">
    <location>
        <begin position="1"/>
        <end position="21"/>
    </location>
</feature>
<sequence length="117" mass="13370">MEAPTPEEISPSEKNEEGDLRDQRKLFLSLRRNFLHLSLRLAPSVPFGGGVSPFWGNIFTRFFLFLRLQESFGEFTWREKKMLDDVLKRVFFGVKGGALTALHNGLGSLSLPSKHYL</sequence>
<protein>
    <submittedName>
        <fullName evidence="2">Uncharacterized protein</fullName>
    </submittedName>
</protein>
<dbReference type="EMBL" id="BPLQ01000920">
    <property type="protein sequence ID" value="GIX76365.1"/>
    <property type="molecule type" value="Genomic_DNA"/>
</dbReference>
<evidence type="ECO:0000313" key="3">
    <source>
        <dbReference type="Proteomes" id="UP001054837"/>
    </source>
</evidence>
<accession>A0AAV4MWL8</accession>